<reference evidence="2" key="2">
    <citation type="journal article" date="2023" name="IMA Fungus">
        <title>Comparative genomic study of the Penicillium genus elucidates a diverse pangenome and 15 lateral gene transfer events.</title>
        <authorList>
            <person name="Petersen C."/>
            <person name="Sorensen T."/>
            <person name="Nielsen M.R."/>
            <person name="Sondergaard T.E."/>
            <person name="Sorensen J.L."/>
            <person name="Fitzpatrick D.A."/>
            <person name="Frisvad J.C."/>
            <person name="Nielsen K.L."/>
        </authorList>
    </citation>
    <scope>NUCLEOTIDE SEQUENCE</scope>
    <source>
        <strain evidence="2">IBT 30069</strain>
    </source>
</reference>
<name>A0A9W9KJW7_9EURO</name>
<dbReference type="GO" id="GO:0004672">
    <property type="term" value="F:protein kinase activity"/>
    <property type="evidence" value="ECO:0007669"/>
    <property type="project" value="InterPro"/>
</dbReference>
<comment type="caution">
    <text evidence="2">The sequence shown here is derived from an EMBL/GenBank/DDBJ whole genome shotgun (WGS) entry which is preliminary data.</text>
</comment>
<dbReference type="InterPro" id="IPR000719">
    <property type="entry name" value="Prot_kinase_dom"/>
</dbReference>
<feature type="domain" description="Protein kinase" evidence="1">
    <location>
        <begin position="16"/>
        <end position="223"/>
    </location>
</feature>
<keyword evidence="3" id="KW-1185">Reference proteome</keyword>
<dbReference type="EMBL" id="JAPQKH010000003">
    <property type="protein sequence ID" value="KAJ5108496.1"/>
    <property type="molecule type" value="Genomic_DNA"/>
</dbReference>
<gene>
    <name evidence="2" type="ORF">N7456_005171</name>
</gene>
<dbReference type="Proteomes" id="UP001149165">
    <property type="component" value="Unassembled WGS sequence"/>
</dbReference>
<evidence type="ECO:0000313" key="3">
    <source>
        <dbReference type="Proteomes" id="UP001149165"/>
    </source>
</evidence>
<sequence>MHPKSTLSKVTNLSDINIVKEITRSDASSLFEVDMNGEKYALKVFHDNGDPGHARNGRDLNRFRCEPNAYEKLLASGVCDSGFVPKFYGCLDELDPAAFSPALRGFAHDKFKPKGILLEYLPNSEDLNCVNFSDTLFPQAIEGMQAIHRAGIHHQDTYPRNILLVRGSPDKLVWIDFDVATTFNDPGPEQQARCDHEIRLLEGLRELLVSLRPSLSMLKGLVY</sequence>
<dbReference type="PROSITE" id="PS50011">
    <property type="entry name" value="PROTEIN_KINASE_DOM"/>
    <property type="match status" value="1"/>
</dbReference>
<dbReference type="GO" id="GO:0005524">
    <property type="term" value="F:ATP binding"/>
    <property type="evidence" value="ECO:0007669"/>
    <property type="project" value="InterPro"/>
</dbReference>
<evidence type="ECO:0000313" key="2">
    <source>
        <dbReference type="EMBL" id="KAJ5108496.1"/>
    </source>
</evidence>
<reference evidence="2" key="1">
    <citation type="submission" date="2022-11" db="EMBL/GenBank/DDBJ databases">
        <authorList>
            <person name="Petersen C."/>
        </authorList>
    </citation>
    <scope>NUCLEOTIDE SEQUENCE</scope>
    <source>
        <strain evidence="2">IBT 30069</strain>
    </source>
</reference>
<organism evidence="2 3">
    <name type="scientific">Penicillium angulare</name>
    <dbReference type="NCBI Taxonomy" id="116970"/>
    <lineage>
        <taxon>Eukaryota</taxon>
        <taxon>Fungi</taxon>
        <taxon>Dikarya</taxon>
        <taxon>Ascomycota</taxon>
        <taxon>Pezizomycotina</taxon>
        <taxon>Eurotiomycetes</taxon>
        <taxon>Eurotiomycetidae</taxon>
        <taxon>Eurotiales</taxon>
        <taxon>Aspergillaceae</taxon>
        <taxon>Penicillium</taxon>
    </lineage>
</organism>
<protein>
    <recommendedName>
        <fullName evidence="1">Protein kinase domain-containing protein</fullName>
    </recommendedName>
</protein>
<dbReference type="InterPro" id="IPR011009">
    <property type="entry name" value="Kinase-like_dom_sf"/>
</dbReference>
<proteinExistence type="predicted"/>
<dbReference type="OrthoDB" id="4185642at2759"/>
<dbReference type="SUPFAM" id="SSF56112">
    <property type="entry name" value="Protein kinase-like (PK-like)"/>
    <property type="match status" value="1"/>
</dbReference>
<accession>A0A9W9KJW7</accession>
<evidence type="ECO:0000259" key="1">
    <source>
        <dbReference type="PROSITE" id="PS50011"/>
    </source>
</evidence>
<dbReference type="AlphaFoldDB" id="A0A9W9KJW7"/>
<dbReference type="Gene3D" id="1.10.510.10">
    <property type="entry name" value="Transferase(Phosphotransferase) domain 1"/>
    <property type="match status" value="1"/>
</dbReference>